<keyword evidence="1" id="KW-0223">Dioxygenase</keyword>
<dbReference type="SUPFAM" id="SSF54593">
    <property type="entry name" value="Glyoxalase/Bleomycin resistance protein/Dihydroxybiphenyl dioxygenase"/>
    <property type="match status" value="1"/>
</dbReference>
<dbReference type="InterPro" id="IPR029068">
    <property type="entry name" value="Glyas_Bleomycin-R_OHBP_Dase"/>
</dbReference>
<keyword evidence="1" id="KW-0560">Oxidoreductase</keyword>
<dbReference type="EMBL" id="JACIFU010000002">
    <property type="protein sequence ID" value="MBB4174450.1"/>
    <property type="molecule type" value="Genomic_DNA"/>
</dbReference>
<dbReference type="OrthoDB" id="6624781at2"/>
<reference evidence="1 2" key="1">
    <citation type="submission" date="2020-08" db="EMBL/GenBank/DDBJ databases">
        <title>Genomic Encyclopedia of Type Strains, Phase IV (KMG-IV): sequencing the most valuable type-strain genomes for metagenomic binning, comparative biology and taxonomic classification.</title>
        <authorList>
            <person name="Goeker M."/>
        </authorList>
    </citation>
    <scope>NUCLEOTIDE SEQUENCE [LARGE SCALE GENOMIC DNA]</scope>
    <source>
        <strain evidence="1 2">DSM 101015</strain>
    </source>
</reference>
<protein>
    <submittedName>
        <fullName evidence="1">Catechol 2,3-dioxygenase-like lactoylglutathione lyase family enzyme</fullName>
    </submittedName>
</protein>
<dbReference type="RefSeq" id="WP_025056747.1">
    <property type="nucleotide sequence ID" value="NZ_JACIFU010000002.1"/>
</dbReference>
<organism evidence="1 2">
    <name type="scientific">Sulfitobacter noctilucicola</name>
    <dbReference type="NCBI Taxonomy" id="1342301"/>
    <lineage>
        <taxon>Bacteria</taxon>
        <taxon>Pseudomonadati</taxon>
        <taxon>Pseudomonadota</taxon>
        <taxon>Alphaproteobacteria</taxon>
        <taxon>Rhodobacterales</taxon>
        <taxon>Roseobacteraceae</taxon>
        <taxon>Sulfitobacter</taxon>
    </lineage>
</organism>
<accession>A0A7W6M8N5</accession>
<dbReference type="AlphaFoldDB" id="A0A7W6M8N5"/>
<gene>
    <name evidence="1" type="ORF">GGR93_002223</name>
</gene>
<comment type="caution">
    <text evidence="1">The sequence shown here is derived from an EMBL/GenBank/DDBJ whole genome shotgun (WGS) entry which is preliminary data.</text>
</comment>
<name>A0A7W6M8N5_9RHOB</name>
<evidence type="ECO:0000313" key="1">
    <source>
        <dbReference type="EMBL" id="MBB4174450.1"/>
    </source>
</evidence>
<proteinExistence type="predicted"/>
<dbReference type="Gene3D" id="3.10.180.10">
    <property type="entry name" value="2,3-Dihydroxybiphenyl 1,2-Dioxygenase, domain 1"/>
    <property type="match status" value="1"/>
</dbReference>
<dbReference type="CDD" id="cd08350">
    <property type="entry name" value="BLMT_like"/>
    <property type="match status" value="1"/>
</dbReference>
<dbReference type="GO" id="GO:0016829">
    <property type="term" value="F:lyase activity"/>
    <property type="evidence" value="ECO:0007669"/>
    <property type="project" value="UniProtKB-KW"/>
</dbReference>
<dbReference type="GO" id="GO:0051213">
    <property type="term" value="F:dioxygenase activity"/>
    <property type="evidence" value="ECO:0007669"/>
    <property type="project" value="UniProtKB-KW"/>
</dbReference>
<sequence>MTPDRVTANLPSRDFDRTCAFYGLLGFDPLYRDDGWLILRRGTMEVEFFAHPDLVLAESWFSACIRVDDLDGLRTSWHALDLPDDPMDRPRDLTIQGGDGKPRFFVLIDCDGSLIRCIDNGSV</sequence>
<keyword evidence="1" id="KW-0456">Lyase</keyword>
<evidence type="ECO:0000313" key="2">
    <source>
        <dbReference type="Proteomes" id="UP000565745"/>
    </source>
</evidence>
<dbReference type="Proteomes" id="UP000565745">
    <property type="component" value="Unassembled WGS sequence"/>
</dbReference>
<keyword evidence="2" id="KW-1185">Reference proteome</keyword>